<dbReference type="GO" id="GO:0009451">
    <property type="term" value="P:RNA modification"/>
    <property type="evidence" value="ECO:0007669"/>
    <property type="project" value="InterPro"/>
</dbReference>
<sequence>MAASFSPSSSPLNSQLLLKRTPARMPATVILLQMCHNFQEVRQIHAQFIVSGLLARPPNAGRLLDSYVSMSQIYYALLVFNRIPFPDVFAYNAMIRGLTLGNCPYDSLLLYNKLLSGGLIPDSYSYTFVLKACSHLKAIFEGKQVHCQVIKAGVAPDTHIHTSLIHMYAKSDCLACAEGVLAECSQENVLAINSMISGYMSQGHVGKARALFDKKGAKDAATWSGMITGYTKNGMHEEALVMFREMMMVSNSGVQPNESALVSSLSATACLGALDQGRWIHAYIRRIGAKISITLGTGLVDMYAKCGSIHCSYKLFREMQQRDVVTWGVMMSGFAMHGQARKCFQLFDEMVAGGTRPNEVIFVAILSACSHAGYLELGHHYFNQMVTDFGIRPSVEHYGCMVDLLGRAGQLAEAEELIISMPEEPTAVIWGALLSACRIHKDLRRGRRAFRQLMQLEPLRGDRYKLAGQMFSSAGEKEEADNVTRFIKENELETTRGSSFIEINGVVHEFVVGDADHHKAREMYRMWEGIN</sequence>
<feature type="repeat" description="PPR" evidence="3">
    <location>
        <begin position="87"/>
        <end position="121"/>
    </location>
</feature>
<organism evidence="4 5">
    <name type="scientific">Vitis vinifera</name>
    <name type="common">Grape</name>
    <dbReference type="NCBI Taxonomy" id="29760"/>
    <lineage>
        <taxon>Eukaryota</taxon>
        <taxon>Viridiplantae</taxon>
        <taxon>Streptophyta</taxon>
        <taxon>Embryophyta</taxon>
        <taxon>Tracheophyta</taxon>
        <taxon>Spermatophyta</taxon>
        <taxon>Magnoliopsida</taxon>
        <taxon>eudicotyledons</taxon>
        <taxon>Gunneridae</taxon>
        <taxon>Pentapetalae</taxon>
        <taxon>rosids</taxon>
        <taxon>Vitales</taxon>
        <taxon>Vitaceae</taxon>
        <taxon>Viteae</taxon>
        <taxon>Vitis</taxon>
    </lineage>
</organism>
<proteinExistence type="inferred from homology"/>
<comment type="caution">
    <text evidence="4">The sequence shown here is derived from an EMBL/GenBank/DDBJ whole genome shotgun (WGS) entry which is preliminary data.</text>
</comment>
<dbReference type="Pfam" id="PF01535">
    <property type="entry name" value="PPR"/>
    <property type="match status" value="3"/>
</dbReference>
<evidence type="ECO:0000256" key="1">
    <source>
        <dbReference type="ARBA" id="ARBA00006643"/>
    </source>
</evidence>
<comment type="similarity">
    <text evidence="1">Belongs to the PPR family. PCMP-H subfamily.</text>
</comment>
<dbReference type="AlphaFoldDB" id="A0A438G4L0"/>
<dbReference type="EMBL" id="QGNW01000601">
    <property type="protein sequence ID" value="RVW67144.1"/>
    <property type="molecule type" value="Genomic_DNA"/>
</dbReference>
<feature type="repeat" description="PPR" evidence="3">
    <location>
        <begin position="219"/>
        <end position="249"/>
    </location>
</feature>
<gene>
    <name evidence="4" type="primary">PCMP-H61_11</name>
    <name evidence="4" type="ORF">CK203_063952</name>
</gene>
<dbReference type="Gene3D" id="1.25.40.10">
    <property type="entry name" value="Tetratricopeptide repeat domain"/>
    <property type="match status" value="3"/>
</dbReference>
<dbReference type="Proteomes" id="UP000288805">
    <property type="component" value="Unassembled WGS sequence"/>
</dbReference>
<dbReference type="PANTHER" id="PTHR47926:SF529">
    <property type="entry name" value="TETRATRICOPEPTIDE-LIKE HELICAL DOMAIN SUPERFAMILY"/>
    <property type="match status" value="1"/>
</dbReference>
<evidence type="ECO:0000313" key="5">
    <source>
        <dbReference type="Proteomes" id="UP000288805"/>
    </source>
</evidence>
<dbReference type="PANTHER" id="PTHR47926">
    <property type="entry name" value="PENTATRICOPEPTIDE REPEAT-CONTAINING PROTEIN"/>
    <property type="match status" value="1"/>
</dbReference>
<protein>
    <submittedName>
        <fullName evidence="4">Pentatricopeptide repeat-containing protein</fullName>
    </submittedName>
</protein>
<dbReference type="NCBIfam" id="TIGR00756">
    <property type="entry name" value="PPR"/>
    <property type="match status" value="2"/>
</dbReference>
<name>A0A438G4L0_VITVI</name>
<reference evidence="4 5" key="1">
    <citation type="journal article" date="2018" name="PLoS Genet.">
        <title>Population sequencing reveals clonal diversity and ancestral inbreeding in the grapevine cultivar Chardonnay.</title>
        <authorList>
            <person name="Roach M.J."/>
            <person name="Johnson D.L."/>
            <person name="Bohlmann J."/>
            <person name="van Vuuren H.J."/>
            <person name="Jones S.J."/>
            <person name="Pretorius I.S."/>
            <person name="Schmidt S.A."/>
            <person name="Borneman A.R."/>
        </authorList>
    </citation>
    <scope>NUCLEOTIDE SEQUENCE [LARGE SCALE GENOMIC DNA]</scope>
    <source>
        <strain evidence="5">cv. Chardonnay</strain>
        <tissue evidence="4">Leaf</tissue>
    </source>
</reference>
<dbReference type="PROSITE" id="PS51375">
    <property type="entry name" value="PPR"/>
    <property type="match status" value="3"/>
</dbReference>
<evidence type="ECO:0000313" key="4">
    <source>
        <dbReference type="EMBL" id="RVW67144.1"/>
    </source>
</evidence>
<evidence type="ECO:0000256" key="2">
    <source>
        <dbReference type="ARBA" id="ARBA00022737"/>
    </source>
</evidence>
<dbReference type="InterPro" id="IPR011990">
    <property type="entry name" value="TPR-like_helical_dom_sf"/>
</dbReference>
<accession>A0A438G4L0</accession>
<evidence type="ECO:0000256" key="3">
    <source>
        <dbReference type="PROSITE-ProRule" id="PRU00708"/>
    </source>
</evidence>
<keyword evidence="2" id="KW-0677">Repeat</keyword>
<feature type="repeat" description="PPR" evidence="3">
    <location>
        <begin position="323"/>
        <end position="357"/>
    </location>
</feature>
<dbReference type="GO" id="GO:0003729">
    <property type="term" value="F:mRNA binding"/>
    <property type="evidence" value="ECO:0007669"/>
    <property type="project" value="UniProtKB-ARBA"/>
</dbReference>
<dbReference type="FunFam" id="1.25.40.10:FF:000690">
    <property type="entry name" value="Pentatricopeptide repeat-containing protein"/>
    <property type="match status" value="1"/>
</dbReference>
<dbReference type="Pfam" id="PF13041">
    <property type="entry name" value="PPR_2"/>
    <property type="match status" value="1"/>
</dbReference>
<dbReference type="InterPro" id="IPR046960">
    <property type="entry name" value="PPR_At4g14850-like_plant"/>
</dbReference>
<dbReference type="InterPro" id="IPR002885">
    <property type="entry name" value="PPR_rpt"/>
</dbReference>